<proteinExistence type="predicted"/>
<dbReference type="HOGENOM" id="CLU_2223061_0_0_1"/>
<dbReference type="KEGG" id="bsc:COCSADRAFT_302240"/>
<dbReference type="RefSeq" id="XP_007698181.1">
    <property type="nucleotide sequence ID" value="XM_007699991.1"/>
</dbReference>
<protein>
    <submittedName>
        <fullName evidence="1">Uncharacterized protein</fullName>
    </submittedName>
</protein>
<keyword evidence="2" id="KW-1185">Reference proteome</keyword>
<evidence type="ECO:0000313" key="2">
    <source>
        <dbReference type="Proteomes" id="UP000016934"/>
    </source>
</evidence>
<reference evidence="2" key="2">
    <citation type="journal article" date="2013" name="PLoS Genet.">
        <title>Comparative genome structure, secondary metabolite, and effector coding capacity across Cochliobolus pathogens.</title>
        <authorList>
            <person name="Condon B.J."/>
            <person name="Leng Y."/>
            <person name="Wu D."/>
            <person name="Bushley K.E."/>
            <person name="Ohm R.A."/>
            <person name="Otillar R."/>
            <person name="Martin J."/>
            <person name="Schackwitz W."/>
            <person name="Grimwood J."/>
            <person name="MohdZainudin N."/>
            <person name="Xue C."/>
            <person name="Wang R."/>
            <person name="Manning V.A."/>
            <person name="Dhillon B."/>
            <person name="Tu Z.J."/>
            <person name="Steffenson B.J."/>
            <person name="Salamov A."/>
            <person name="Sun H."/>
            <person name="Lowry S."/>
            <person name="LaButti K."/>
            <person name="Han J."/>
            <person name="Copeland A."/>
            <person name="Lindquist E."/>
            <person name="Barry K."/>
            <person name="Schmutz J."/>
            <person name="Baker S.E."/>
            <person name="Ciuffetti L.M."/>
            <person name="Grigoriev I.V."/>
            <person name="Zhong S."/>
            <person name="Turgeon B.G."/>
        </authorList>
    </citation>
    <scope>NUCLEOTIDE SEQUENCE [LARGE SCALE GENOMIC DNA]</scope>
    <source>
        <strain evidence="2">ND90Pr / ATCC 201652</strain>
    </source>
</reference>
<dbReference type="EMBL" id="KB445640">
    <property type="protein sequence ID" value="EMD66787.1"/>
    <property type="molecule type" value="Genomic_DNA"/>
</dbReference>
<reference evidence="1 2" key="1">
    <citation type="journal article" date="2012" name="PLoS Pathog.">
        <title>Diverse lifestyles and strategies of plant pathogenesis encoded in the genomes of eighteen Dothideomycetes fungi.</title>
        <authorList>
            <person name="Ohm R.A."/>
            <person name="Feau N."/>
            <person name="Henrissat B."/>
            <person name="Schoch C.L."/>
            <person name="Horwitz B.A."/>
            <person name="Barry K.W."/>
            <person name="Condon B.J."/>
            <person name="Copeland A.C."/>
            <person name="Dhillon B."/>
            <person name="Glaser F."/>
            <person name="Hesse C.N."/>
            <person name="Kosti I."/>
            <person name="LaButti K."/>
            <person name="Lindquist E.A."/>
            <person name="Lucas S."/>
            <person name="Salamov A.A."/>
            <person name="Bradshaw R.E."/>
            <person name="Ciuffetti L."/>
            <person name="Hamelin R.C."/>
            <person name="Kema G.H.J."/>
            <person name="Lawrence C."/>
            <person name="Scott J.A."/>
            <person name="Spatafora J.W."/>
            <person name="Turgeon B.G."/>
            <person name="de Wit P.J.G.M."/>
            <person name="Zhong S."/>
            <person name="Goodwin S.B."/>
            <person name="Grigoriev I.V."/>
        </authorList>
    </citation>
    <scope>NUCLEOTIDE SEQUENCE [LARGE SCALE GENOMIC DNA]</scope>
    <source>
        <strain evidence="2">ND90Pr / ATCC 201652</strain>
    </source>
</reference>
<evidence type="ECO:0000313" key="1">
    <source>
        <dbReference type="EMBL" id="EMD66787.1"/>
    </source>
</evidence>
<accession>M2TDG1</accession>
<name>M2TDG1_COCSN</name>
<organism evidence="1 2">
    <name type="scientific">Cochliobolus sativus (strain ND90Pr / ATCC 201652)</name>
    <name type="common">Common root rot and spot blotch fungus</name>
    <name type="synonym">Bipolaris sorokiniana</name>
    <dbReference type="NCBI Taxonomy" id="665912"/>
    <lineage>
        <taxon>Eukaryota</taxon>
        <taxon>Fungi</taxon>
        <taxon>Dikarya</taxon>
        <taxon>Ascomycota</taxon>
        <taxon>Pezizomycotina</taxon>
        <taxon>Dothideomycetes</taxon>
        <taxon>Pleosporomycetidae</taxon>
        <taxon>Pleosporales</taxon>
        <taxon>Pleosporineae</taxon>
        <taxon>Pleosporaceae</taxon>
        <taxon>Bipolaris</taxon>
    </lineage>
</organism>
<dbReference type="OrthoDB" id="10520560at2759"/>
<gene>
    <name evidence="1" type="ORF">COCSADRAFT_302240</name>
</gene>
<dbReference type="GeneID" id="19136201"/>
<dbReference type="Proteomes" id="UP000016934">
    <property type="component" value="Unassembled WGS sequence"/>
</dbReference>
<dbReference type="AlphaFoldDB" id="M2TDG1"/>
<sequence length="106" mass="11828">MCSFGSSSTALREVHWGVPRPSLKKINTYTSPHPAALRLLLFPSSSLCFLPPPSLSFSQVSLTSLYIHTPHIYTYYSTVSCLQHSLPHCPIVVCRCFPPSTRNIHL</sequence>